<dbReference type="Proteomes" id="UP000035763">
    <property type="component" value="Unassembled WGS sequence"/>
</dbReference>
<dbReference type="Gene3D" id="3.40.1090.10">
    <property type="entry name" value="Cytosolic phospholipase A2 catalytic domain"/>
    <property type="match status" value="1"/>
</dbReference>
<dbReference type="AlphaFoldDB" id="W6JZ98"/>
<evidence type="ECO:0000313" key="6">
    <source>
        <dbReference type="EMBL" id="CCH74015.1"/>
    </source>
</evidence>
<evidence type="ECO:0000313" key="7">
    <source>
        <dbReference type="Proteomes" id="UP000035763"/>
    </source>
</evidence>
<feature type="active site" description="Proton acceptor" evidence="4">
    <location>
        <position position="164"/>
    </location>
</feature>
<keyword evidence="2 4" id="KW-0442">Lipid degradation</keyword>
<feature type="short sequence motif" description="GXSXG" evidence="4">
    <location>
        <begin position="38"/>
        <end position="42"/>
    </location>
</feature>
<organism evidence="6 7">
    <name type="scientific">Nostocoides australiense Ben110</name>
    <dbReference type="NCBI Taxonomy" id="1193182"/>
    <lineage>
        <taxon>Bacteria</taxon>
        <taxon>Bacillati</taxon>
        <taxon>Actinomycetota</taxon>
        <taxon>Actinomycetes</taxon>
        <taxon>Micrococcales</taxon>
        <taxon>Intrasporangiaceae</taxon>
        <taxon>Nostocoides</taxon>
    </lineage>
</organism>
<dbReference type="InterPro" id="IPR002641">
    <property type="entry name" value="PNPLA_dom"/>
</dbReference>
<accession>W6JZ98</accession>
<dbReference type="EMBL" id="CAJA01000294">
    <property type="protein sequence ID" value="CCH74015.1"/>
    <property type="molecule type" value="Genomic_DNA"/>
</dbReference>
<keyword evidence="1 4" id="KW-0378">Hydrolase</keyword>
<keyword evidence="3 4" id="KW-0443">Lipid metabolism</keyword>
<evidence type="ECO:0000259" key="5">
    <source>
        <dbReference type="PROSITE" id="PS51635"/>
    </source>
</evidence>
<comment type="caution">
    <text evidence="6">The sequence shown here is derived from an EMBL/GenBank/DDBJ whole genome shotgun (WGS) entry which is preliminary data.</text>
</comment>
<dbReference type="OrthoDB" id="4080114at2"/>
<feature type="domain" description="PNPLA" evidence="5">
    <location>
        <begin position="7"/>
        <end position="177"/>
    </location>
</feature>
<feature type="short sequence motif" description="GXGXXG" evidence="4">
    <location>
        <begin position="11"/>
        <end position="16"/>
    </location>
</feature>
<feature type="active site" description="Nucleophile" evidence="4">
    <location>
        <position position="40"/>
    </location>
</feature>
<dbReference type="Pfam" id="PF01734">
    <property type="entry name" value="Patatin"/>
    <property type="match status" value="1"/>
</dbReference>
<dbReference type="PANTHER" id="PTHR14226">
    <property type="entry name" value="NEUROPATHY TARGET ESTERASE/SWISS CHEESE D.MELANOGASTER"/>
    <property type="match status" value="1"/>
</dbReference>
<dbReference type="InterPro" id="IPR050301">
    <property type="entry name" value="NTE"/>
</dbReference>
<dbReference type="GO" id="GO:0016787">
    <property type="term" value="F:hydrolase activity"/>
    <property type="evidence" value="ECO:0007669"/>
    <property type="project" value="UniProtKB-UniRule"/>
</dbReference>
<dbReference type="STRING" id="1193182.BN11_3630010"/>
<protein>
    <submittedName>
        <fullName evidence="6">Patatin</fullName>
    </submittedName>
</protein>
<evidence type="ECO:0000256" key="3">
    <source>
        <dbReference type="ARBA" id="ARBA00023098"/>
    </source>
</evidence>
<dbReference type="InterPro" id="IPR016035">
    <property type="entry name" value="Acyl_Trfase/lysoPLipase"/>
</dbReference>
<dbReference type="PANTHER" id="PTHR14226:SF29">
    <property type="entry name" value="NEUROPATHY TARGET ESTERASE SWS"/>
    <property type="match status" value="1"/>
</dbReference>
<evidence type="ECO:0000256" key="2">
    <source>
        <dbReference type="ARBA" id="ARBA00022963"/>
    </source>
</evidence>
<reference evidence="6 7" key="1">
    <citation type="journal article" date="2013" name="ISME J.">
        <title>A metabolic model for members of the genus Tetrasphaera involved in enhanced biological phosphorus removal.</title>
        <authorList>
            <person name="Kristiansen R."/>
            <person name="Nguyen H.T.T."/>
            <person name="Saunders A.M."/>
            <person name="Nielsen J.L."/>
            <person name="Wimmer R."/>
            <person name="Le V.Q."/>
            <person name="McIlroy S.J."/>
            <person name="Petrovski S."/>
            <person name="Seviour R.J."/>
            <person name="Calteau A."/>
            <person name="Nielsen K.L."/>
            <person name="Nielsen P.H."/>
        </authorList>
    </citation>
    <scope>NUCLEOTIDE SEQUENCE [LARGE SCALE GENOMIC DNA]</scope>
    <source>
        <strain evidence="6 7">Ben110</strain>
    </source>
</reference>
<evidence type="ECO:0000256" key="1">
    <source>
        <dbReference type="ARBA" id="ARBA00022801"/>
    </source>
</evidence>
<gene>
    <name evidence="6" type="ORF">BN11_3630010</name>
</gene>
<dbReference type="PROSITE" id="PS51635">
    <property type="entry name" value="PNPLA"/>
    <property type="match status" value="1"/>
</dbReference>
<dbReference type="RefSeq" id="WP_048699549.1">
    <property type="nucleotide sequence ID" value="NZ_HG764815.1"/>
</dbReference>
<proteinExistence type="predicted"/>
<name>W6JZ98_9MICO</name>
<evidence type="ECO:0000256" key="4">
    <source>
        <dbReference type="PROSITE-ProRule" id="PRU01161"/>
    </source>
</evidence>
<dbReference type="SUPFAM" id="SSF52151">
    <property type="entry name" value="FabD/lysophospholipase-like"/>
    <property type="match status" value="1"/>
</dbReference>
<dbReference type="GO" id="GO:0016042">
    <property type="term" value="P:lipid catabolic process"/>
    <property type="evidence" value="ECO:0007669"/>
    <property type="project" value="UniProtKB-UniRule"/>
</dbReference>
<sequence length="277" mass="29439">MTERTAFVLGGGGVLGASQVGMMRALAEAGITPDLVVGTSIGALNGAFIASDPTVWGAERLASVWEEVVREGVLWERPVRKAAKIARNVTHLLTHAPLATLIDRYLPVHEFEDLAVPFQCVAARIEDSSAAWFDAGPIAPAVLASCSVPGLFPPVRIDGAHYLDGGLVHSIPIGRALELGATCVYVLQVGRVEQPLAVPRAPWDVATVAFEISRRHRYVEELTRIPESVAVHVLPSGTSSAPTVSLSQARGRRVAERIEQAYAASTAYLAGDPVEPD</sequence>
<keyword evidence="7" id="KW-1185">Reference proteome</keyword>
<feature type="short sequence motif" description="DGA/G" evidence="4">
    <location>
        <begin position="164"/>
        <end position="166"/>
    </location>
</feature>